<evidence type="ECO:0000313" key="1">
    <source>
        <dbReference type="EMBL" id="MEN3541023.1"/>
    </source>
</evidence>
<dbReference type="InterPro" id="IPR036567">
    <property type="entry name" value="RHF-like"/>
</dbReference>
<proteinExistence type="predicted"/>
<dbReference type="InterPro" id="IPR003489">
    <property type="entry name" value="RHF/RaiA"/>
</dbReference>
<dbReference type="Pfam" id="PF02482">
    <property type="entry name" value="Ribosomal_S30AE"/>
    <property type="match status" value="1"/>
</dbReference>
<comment type="caution">
    <text evidence="1">The sequence shown here is derived from an EMBL/GenBank/DDBJ whole genome shotgun (WGS) entry which is preliminary data.</text>
</comment>
<name>A0ABV0B281_9ACTN</name>
<dbReference type="SUPFAM" id="SSF69754">
    <property type="entry name" value="Ribosome binding protein Y (YfiA homologue)"/>
    <property type="match status" value="1"/>
</dbReference>
<sequence length="105" mass="11400">MNTTFESEAVVVATIGRVPAEAVTEARERVAALARFTDRPILAARVTLAYSPGPAPRDRCTARAVIDVNGRPLHAHADAATLDGAIAEVQDRLRTELARLRKRTR</sequence>
<dbReference type="Gene3D" id="3.30.160.100">
    <property type="entry name" value="Ribosome hibernation promotion factor-like"/>
    <property type="match status" value="1"/>
</dbReference>
<dbReference type="RefSeq" id="WP_346230860.1">
    <property type="nucleotide sequence ID" value="NZ_JBDJAW010000069.1"/>
</dbReference>
<evidence type="ECO:0000313" key="2">
    <source>
        <dbReference type="Proteomes" id="UP001447516"/>
    </source>
</evidence>
<protein>
    <submittedName>
        <fullName evidence="1">HPF/RaiA family ribosome-associated protein</fullName>
    </submittedName>
</protein>
<gene>
    <name evidence="1" type="ORF">AAH991_38320</name>
</gene>
<dbReference type="EMBL" id="JBDJAW010000069">
    <property type="protein sequence ID" value="MEN3541023.1"/>
    <property type="molecule type" value="Genomic_DNA"/>
</dbReference>
<reference evidence="1 2" key="1">
    <citation type="submission" date="2024-05" db="EMBL/GenBank/DDBJ databases">
        <title>Microbispora sp.ZYX-F-249.</title>
        <authorList>
            <person name="Xie H."/>
        </authorList>
    </citation>
    <scope>NUCLEOTIDE SEQUENCE [LARGE SCALE GENOMIC DNA]</scope>
    <source>
        <strain evidence="1 2">ZYX-F-249</strain>
    </source>
</reference>
<accession>A0ABV0B281</accession>
<keyword evidence="2" id="KW-1185">Reference proteome</keyword>
<dbReference type="Proteomes" id="UP001447516">
    <property type="component" value="Unassembled WGS sequence"/>
</dbReference>
<organism evidence="1 2">
    <name type="scientific">Microbispora maris</name>
    <dbReference type="NCBI Taxonomy" id="3144104"/>
    <lineage>
        <taxon>Bacteria</taxon>
        <taxon>Bacillati</taxon>
        <taxon>Actinomycetota</taxon>
        <taxon>Actinomycetes</taxon>
        <taxon>Streptosporangiales</taxon>
        <taxon>Streptosporangiaceae</taxon>
        <taxon>Microbispora</taxon>
    </lineage>
</organism>